<dbReference type="PANTHER" id="PTHR10996">
    <property type="entry name" value="2-HYDROXYACID DEHYDROGENASE-RELATED"/>
    <property type="match status" value="1"/>
</dbReference>
<dbReference type="Pfam" id="PF00389">
    <property type="entry name" value="2-Hacid_dh"/>
    <property type="match status" value="1"/>
</dbReference>
<evidence type="ECO:0000259" key="5">
    <source>
        <dbReference type="Pfam" id="PF00389"/>
    </source>
</evidence>
<dbReference type="GO" id="GO:0030267">
    <property type="term" value="F:glyoxylate reductase (NADPH) activity"/>
    <property type="evidence" value="ECO:0007669"/>
    <property type="project" value="TreeGrafter"/>
</dbReference>
<keyword evidence="8" id="KW-1185">Reference proteome</keyword>
<dbReference type="GO" id="GO:0006564">
    <property type="term" value="P:L-serine biosynthetic process"/>
    <property type="evidence" value="ECO:0007669"/>
    <property type="project" value="UniProtKB-ARBA"/>
</dbReference>
<dbReference type="InterPro" id="IPR029753">
    <property type="entry name" value="D-isomer_DH_CS"/>
</dbReference>
<feature type="domain" description="D-isomer specific 2-hydroxyacid dehydrogenase catalytic" evidence="5">
    <location>
        <begin position="21"/>
        <end position="316"/>
    </location>
</feature>
<evidence type="ECO:0000313" key="8">
    <source>
        <dbReference type="Proteomes" id="UP000184245"/>
    </source>
</evidence>
<dbReference type="InterPro" id="IPR036291">
    <property type="entry name" value="NAD(P)-bd_dom_sf"/>
</dbReference>
<evidence type="ECO:0000256" key="4">
    <source>
        <dbReference type="RuleBase" id="RU003719"/>
    </source>
</evidence>
<dbReference type="RefSeq" id="WP_072851659.1">
    <property type="nucleotide sequence ID" value="NZ_FQVI01000010.1"/>
</dbReference>
<dbReference type="InterPro" id="IPR006139">
    <property type="entry name" value="D-isomer_2_OHA_DH_cat_dom"/>
</dbReference>
<organism evidence="7 8">
    <name type="scientific">Lactonifactor longoviformis DSM 17459</name>
    <dbReference type="NCBI Taxonomy" id="1122155"/>
    <lineage>
        <taxon>Bacteria</taxon>
        <taxon>Bacillati</taxon>
        <taxon>Bacillota</taxon>
        <taxon>Clostridia</taxon>
        <taxon>Eubacteriales</taxon>
        <taxon>Clostridiaceae</taxon>
        <taxon>Lactonifactor</taxon>
    </lineage>
</organism>
<dbReference type="GO" id="GO:0005829">
    <property type="term" value="C:cytosol"/>
    <property type="evidence" value="ECO:0007669"/>
    <property type="project" value="TreeGrafter"/>
</dbReference>
<reference evidence="7 8" key="1">
    <citation type="submission" date="2016-11" db="EMBL/GenBank/DDBJ databases">
        <authorList>
            <person name="Jaros S."/>
            <person name="Januszkiewicz K."/>
            <person name="Wedrychowicz H."/>
        </authorList>
    </citation>
    <scope>NUCLEOTIDE SEQUENCE [LARGE SCALE GENOMIC DNA]</scope>
    <source>
        <strain evidence="7 8">DSM 17459</strain>
    </source>
</reference>
<dbReference type="GO" id="GO:0051287">
    <property type="term" value="F:NAD binding"/>
    <property type="evidence" value="ECO:0007669"/>
    <property type="project" value="InterPro"/>
</dbReference>
<evidence type="ECO:0000313" key="7">
    <source>
        <dbReference type="EMBL" id="SHE99794.1"/>
    </source>
</evidence>
<dbReference type="OrthoDB" id="9805416at2"/>
<evidence type="ECO:0000256" key="3">
    <source>
        <dbReference type="ARBA" id="ARBA00023027"/>
    </source>
</evidence>
<dbReference type="STRING" id="1122155.SAMN02745158_02209"/>
<feature type="domain" description="D-isomer specific 2-hydroxyacid dehydrogenase NAD-binding" evidence="6">
    <location>
        <begin position="111"/>
        <end position="284"/>
    </location>
</feature>
<gene>
    <name evidence="7" type="ORF">SAMN02745158_02209</name>
</gene>
<dbReference type="CDD" id="cd12172">
    <property type="entry name" value="PGDH_like_2"/>
    <property type="match status" value="1"/>
</dbReference>
<comment type="similarity">
    <text evidence="1 4">Belongs to the D-isomer specific 2-hydroxyacid dehydrogenase family.</text>
</comment>
<dbReference type="Proteomes" id="UP000184245">
    <property type="component" value="Unassembled WGS sequence"/>
</dbReference>
<accession>A0A1M4Y1S7</accession>
<evidence type="ECO:0000256" key="1">
    <source>
        <dbReference type="ARBA" id="ARBA00005854"/>
    </source>
</evidence>
<dbReference type="AlphaFoldDB" id="A0A1M4Y1S7"/>
<dbReference type="GO" id="GO:0047545">
    <property type="term" value="F:(S)-2-hydroxyglutarate dehydrogenase activity"/>
    <property type="evidence" value="ECO:0007669"/>
    <property type="project" value="UniProtKB-ARBA"/>
</dbReference>
<dbReference type="GO" id="GO:0004617">
    <property type="term" value="F:phosphoglycerate dehydrogenase activity"/>
    <property type="evidence" value="ECO:0007669"/>
    <property type="project" value="UniProtKB-ARBA"/>
</dbReference>
<protein>
    <submittedName>
        <fullName evidence="7">Lactate dehydrogenase</fullName>
    </submittedName>
</protein>
<dbReference type="Pfam" id="PF02826">
    <property type="entry name" value="2-Hacid_dh_C"/>
    <property type="match status" value="1"/>
</dbReference>
<evidence type="ECO:0000259" key="6">
    <source>
        <dbReference type="Pfam" id="PF02826"/>
    </source>
</evidence>
<keyword evidence="2 4" id="KW-0560">Oxidoreductase</keyword>
<dbReference type="InterPro" id="IPR050223">
    <property type="entry name" value="D-isomer_2-hydroxyacid_DH"/>
</dbReference>
<dbReference type="Gene3D" id="3.40.50.720">
    <property type="entry name" value="NAD(P)-binding Rossmann-like Domain"/>
    <property type="match status" value="2"/>
</dbReference>
<proteinExistence type="inferred from homology"/>
<dbReference type="InterPro" id="IPR006140">
    <property type="entry name" value="D-isomer_DH_NAD-bd"/>
</dbReference>
<dbReference type="SUPFAM" id="SSF52283">
    <property type="entry name" value="Formate/glycerate dehydrogenase catalytic domain-like"/>
    <property type="match status" value="1"/>
</dbReference>
<sequence length="317" mass="34853">MKIAITCHYAKLPEEHPTWIRAVQMADVVLSKSQNLTQDELLEFVQGADALITGTDWMRRDVIEQLPECLKIISRPAVGYDRVDVAAAKERGIAVCNAPGANSDSVAELTVGLLLACARKIPDHVSECREYCWKAGEKCSELKGKTIGIWGLGAIGRGVALRLRAFGMNILANDILSREEFCRENGIQQVTEEELLTRSDFISLHMPANDQTHHMINRETIALMKDGAGLINAARGALVDHEAVYDGLISGKLKFYGADVMENEPPGRDKLFTLDNAYITPHIGANTREATEKMLDIALCNALDLLEGKACRNIVNP</sequence>
<dbReference type="GO" id="GO:0016618">
    <property type="term" value="F:hydroxypyruvate reductase [NAD(P)H] activity"/>
    <property type="evidence" value="ECO:0007669"/>
    <property type="project" value="TreeGrafter"/>
</dbReference>
<keyword evidence="3" id="KW-0520">NAD</keyword>
<dbReference type="EMBL" id="FQVI01000010">
    <property type="protein sequence ID" value="SHE99794.1"/>
    <property type="molecule type" value="Genomic_DNA"/>
</dbReference>
<dbReference type="FunFam" id="3.40.50.720:FF:000041">
    <property type="entry name" value="D-3-phosphoglycerate dehydrogenase"/>
    <property type="match status" value="1"/>
</dbReference>
<evidence type="ECO:0000256" key="2">
    <source>
        <dbReference type="ARBA" id="ARBA00023002"/>
    </source>
</evidence>
<dbReference type="PROSITE" id="PS00670">
    <property type="entry name" value="D_2_HYDROXYACID_DH_2"/>
    <property type="match status" value="1"/>
</dbReference>
<name>A0A1M4Y1S7_9CLOT</name>
<dbReference type="PANTHER" id="PTHR10996:SF283">
    <property type="entry name" value="GLYOXYLATE_HYDROXYPYRUVATE REDUCTASE B"/>
    <property type="match status" value="1"/>
</dbReference>
<dbReference type="SUPFAM" id="SSF51735">
    <property type="entry name" value="NAD(P)-binding Rossmann-fold domains"/>
    <property type="match status" value="1"/>
</dbReference>